<evidence type="ECO:0000313" key="1">
    <source>
        <dbReference type="EMBL" id="USY20288.1"/>
    </source>
</evidence>
<accession>A0ABY5DAN7</accession>
<dbReference type="InterPro" id="IPR009241">
    <property type="entry name" value="HigB-like"/>
</dbReference>
<name>A0ABY5DAN7_9ACTN</name>
<dbReference type="RefSeq" id="WP_254419381.1">
    <property type="nucleotide sequence ID" value="NZ_BAAAJB010000006.1"/>
</dbReference>
<gene>
    <name evidence="1" type="ORF">NE857_01050</name>
</gene>
<evidence type="ECO:0000313" key="2">
    <source>
        <dbReference type="Proteomes" id="UP001055940"/>
    </source>
</evidence>
<sequence length="126" mass="14434">MVVSWNVILLDEVHDWLLVLAKEDPRSADTVVAAIDMLAEVGPILGRPFVDVISHSRIHNLKELRPRTTGDTAIRVLFVFDPDRQAVLLVAGDKAGRWKQWYDRNIPLAELRYQRWLDGGYTEERG</sequence>
<dbReference type="EMBL" id="CP099837">
    <property type="protein sequence ID" value="USY20288.1"/>
    <property type="molecule type" value="Genomic_DNA"/>
</dbReference>
<keyword evidence="2" id="KW-1185">Reference proteome</keyword>
<proteinExistence type="predicted"/>
<dbReference type="Proteomes" id="UP001055940">
    <property type="component" value="Chromosome"/>
</dbReference>
<dbReference type="Pfam" id="PF05973">
    <property type="entry name" value="Gp49"/>
    <property type="match status" value="1"/>
</dbReference>
<organism evidence="1 2">
    <name type="scientific">Nocardiopsis exhalans</name>
    <dbReference type="NCBI Taxonomy" id="163604"/>
    <lineage>
        <taxon>Bacteria</taxon>
        <taxon>Bacillati</taxon>
        <taxon>Actinomycetota</taxon>
        <taxon>Actinomycetes</taxon>
        <taxon>Streptosporangiales</taxon>
        <taxon>Nocardiopsidaceae</taxon>
        <taxon>Nocardiopsis</taxon>
    </lineage>
</organism>
<protein>
    <submittedName>
        <fullName evidence="1">Type II toxin-antitoxin system RelE/ParE family toxin</fullName>
    </submittedName>
</protein>
<reference evidence="1" key="1">
    <citation type="submission" date="2022-06" db="EMBL/GenBank/DDBJ databases">
        <authorList>
            <person name="Ping M."/>
        </authorList>
    </citation>
    <scope>NUCLEOTIDE SEQUENCE</scope>
    <source>
        <strain evidence="1">JCM11759T</strain>
    </source>
</reference>